<dbReference type="Proteomes" id="UP000094578">
    <property type="component" value="Unassembled WGS sequence"/>
</dbReference>
<dbReference type="STRING" id="1886670.PTI45_01961"/>
<dbReference type="Gene3D" id="3.30.750.140">
    <property type="match status" value="1"/>
</dbReference>
<dbReference type="Pfam" id="PF02120">
    <property type="entry name" value="Flg_hook"/>
    <property type="match status" value="1"/>
</dbReference>
<comment type="caution">
    <text evidence="3">The sequence shown here is derived from an EMBL/GenBank/DDBJ whole genome shotgun (WGS) entry which is preliminary data.</text>
</comment>
<dbReference type="RefSeq" id="WP_069327380.1">
    <property type="nucleotide sequence ID" value="NZ_MDER01000035.1"/>
</dbReference>
<keyword evidence="4" id="KW-1185">Reference proteome</keyword>
<sequence length="485" mass="50985">MSMILQNLLGNAGATTATKASGTNVASAQGFNQALVQVMGTNGTPANPLAQTASGIMGTAASLLETLQAMISGGQQSTDVTGEGTDGEQVEKVGKLLDDLLDKLQDMDQAITTDPALVQSLQGWLTQVQQVLSGSSEQTSSTEGTEAQNVTGANVLNTGQEAMNNLAKNPETLRFAVADAVTQIVDTLQAVKNGTQAANPELEQLLTGLQTMLQKASTQTPDALTTSVNNQGAIITAPKDEAKANTAAQITVVDETKKAAEQGAVQSIVQNAAKDASGDQAATSDQSDEQPEPVVMTVGQFAMRAEAAPTAKVVVPTTTVNIQNFPDEMSKFIVNKLDVQQVKGMSEATISLNPENLGQVDVKITIQNGQVLAQFITEKHMAKDMLDQQMSQLRSALQSQGLQVEKLEVTQSSSLQSQMYNGGQGFGSSAGQQQSGRRSNGREEQNDDAILAVELNGELKEWREETKAATASSTMNYGSTYVAKA</sequence>
<protein>
    <recommendedName>
        <fullName evidence="2">Flagellar hook-length control protein-like C-terminal domain-containing protein</fullName>
    </recommendedName>
</protein>
<feature type="region of interest" description="Disordered" evidence="1">
    <location>
        <begin position="418"/>
        <end position="448"/>
    </location>
</feature>
<reference evidence="3 4" key="1">
    <citation type="submission" date="2016-08" db="EMBL/GenBank/DDBJ databases">
        <title>Genome sequencing of Paenibacillus sp. TI45-13ar, isolated from Korean traditional nuruk.</title>
        <authorList>
            <person name="Kim S.-J."/>
        </authorList>
    </citation>
    <scope>NUCLEOTIDE SEQUENCE [LARGE SCALE GENOMIC DNA]</scope>
    <source>
        <strain evidence="3 4">TI45-13ar</strain>
    </source>
</reference>
<accession>A0A1E3L4J2</accession>
<dbReference type="PANTHER" id="PTHR37533:SF2">
    <property type="entry name" value="FLAGELLAR HOOK-LENGTH CONTROL PROTEIN"/>
    <property type="match status" value="1"/>
</dbReference>
<dbReference type="InterPro" id="IPR052563">
    <property type="entry name" value="FliK"/>
</dbReference>
<dbReference type="CDD" id="cd17470">
    <property type="entry name" value="T3SS_Flik_C"/>
    <property type="match status" value="1"/>
</dbReference>
<name>A0A1E3L4J2_9BACL</name>
<dbReference type="InterPro" id="IPR038610">
    <property type="entry name" value="FliK-like_C_sf"/>
</dbReference>
<dbReference type="AlphaFoldDB" id="A0A1E3L4J2"/>
<feature type="domain" description="Flagellar hook-length control protein-like C-terminal" evidence="2">
    <location>
        <begin position="338"/>
        <end position="417"/>
    </location>
</feature>
<evidence type="ECO:0000259" key="2">
    <source>
        <dbReference type="Pfam" id="PF02120"/>
    </source>
</evidence>
<evidence type="ECO:0000256" key="1">
    <source>
        <dbReference type="SAM" id="MobiDB-lite"/>
    </source>
</evidence>
<organism evidence="3 4">
    <name type="scientific">Paenibacillus nuruki</name>
    <dbReference type="NCBI Taxonomy" id="1886670"/>
    <lineage>
        <taxon>Bacteria</taxon>
        <taxon>Bacillati</taxon>
        <taxon>Bacillota</taxon>
        <taxon>Bacilli</taxon>
        <taxon>Bacillales</taxon>
        <taxon>Paenibacillaceae</taxon>
        <taxon>Paenibacillus</taxon>
    </lineage>
</organism>
<dbReference type="EMBL" id="MDER01000035">
    <property type="protein sequence ID" value="ODP28666.1"/>
    <property type="molecule type" value="Genomic_DNA"/>
</dbReference>
<dbReference type="PANTHER" id="PTHR37533">
    <property type="entry name" value="FLAGELLAR HOOK-LENGTH CONTROL PROTEIN"/>
    <property type="match status" value="1"/>
</dbReference>
<feature type="compositionally biased region" description="Low complexity" evidence="1">
    <location>
        <begin position="429"/>
        <end position="438"/>
    </location>
</feature>
<dbReference type="InterPro" id="IPR021136">
    <property type="entry name" value="Flagellar_hook_control-like_C"/>
</dbReference>
<evidence type="ECO:0000313" key="3">
    <source>
        <dbReference type="EMBL" id="ODP28666.1"/>
    </source>
</evidence>
<proteinExistence type="predicted"/>
<gene>
    <name evidence="3" type="ORF">PTI45_01961</name>
</gene>
<evidence type="ECO:0000313" key="4">
    <source>
        <dbReference type="Proteomes" id="UP000094578"/>
    </source>
</evidence>